<feature type="non-terminal residue" evidence="3">
    <location>
        <position position="147"/>
    </location>
</feature>
<dbReference type="SUPFAM" id="SSF53323">
    <property type="entry name" value="Pyruvate-ferredoxin oxidoreductase, PFOR, domain III"/>
    <property type="match status" value="1"/>
</dbReference>
<reference evidence="3" key="1">
    <citation type="journal article" date="2014" name="Front. Microbiol.">
        <title>High frequency of phylogenetically diverse reductive dehalogenase-homologous genes in deep subseafloor sedimentary metagenomes.</title>
        <authorList>
            <person name="Kawai M."/>
            <person name="Futagami T."/>
            <person name="Toyoda A."/>
            <person name="Takaki Y."/>
            <person name="Nishi S."/>
            <person name="Hori S."/>
            <person name="Arai W."/>
            <person name="Tsubouchi T."/>
            <person name="Morono Y."/>
            <person name="Uchiyama I."/>
            <person name="Ito T."/>
            <person name="Fujiyama A."/>
            <person name="Inagaki F."/>
            <person name="Takami H."/>
        </authorList>
    </citation>
    <scope>NUCLEOTIDE SEQUENCE</scope>
    <source>
        <strain evidence="3">Expedition CK06-06</strain>
    </source>
</reference>
<organism evidence="3">
    <name type="scientific">marine sediment metagenome</name>
    <dbReference type="NCBI Taxonomy" id="412755"/>
    <lineage>
        <taxon>unclassified sequences</taxon>
        <taxon>metagenomes</taxon>
        <taxon>ecological metagenomes</taxon>
    </lineage>
</organism>
<comment type="caution">
    <text evidence="3">The sequence shown here is derived from an EMBL/GenBank/DDBJ whole genome shotgun (WGS) entry which is preliminary data.</text>
</comment>
<dbReference type="PANTHER" id="PTHR42730">
    <property type="entry name" value="2-OXOGLUTARATE SYNTHASE SUBUNIT KORC"/>
    <property type="match status" value="1"/>
</dbReference>
<accession>X1H419</accession>
<dbReference type="InterPro" id="IPR052554">
    <property type="entry name" value="2-oxoglutarate_synth_KorC"/>
</dbReference>
<evidence type="ECO:0000259" key="2">
    <source>
        <dbReference type="Pfam" id="PF01558"/>
    </source>
</evidence>
<gene>
    <name evidence="3" type="ORF">S03H2_27787</name>
</gene>
<dbReference type="Gene3D" id="3.40.920.10">
    <property type="entry name" value="Pyruvate-ferredoxin oxidoreductase, PFOR, domain III"/>
    <property type="match status" value="1"/>
</dbReference>
<protein>
    <recommendedName>
        <fullName evidence="2">Pyruvate/ketoisovalerate oxidoreductase catalytic domain-containing protein</fullName>
    </recommendedName>
</protein>
<evidence type="ECO:0000256" key="1">
    <source>
        <dbReference type="ARBA" id="ARBA00023002"/>
    </source>
</evidence>
<proteinExistence type="predicted"/>
<feature type="domain" description="Pyruvate/ketoisovalerate oxidoreductase catalytic" evidence="2">
    <location>
        <begin position="15"/>
        <end position="144"/>
    </location>
</feature>
<dbReference type="PANTHER" id="PTHR42730:SF1">
    <property type="entry name" value="2-OXOGLUTARATE SYNTHASE SUBUNIT KORC"/>
    <property type="match status" value="1"/>
</dbReference>
<name>X1H419_9ZZZZ</name>
<dbReference type="AlphaFoldDB" id="X1H419"/>
<dbReference type="EMBL" id="BARU01016726">
    <property type="protein sequence ID" value="GAH51845.1"/>
    <property type="molecule type" value="Genomic_DNA"/>
</dbReference>
<keyword evidence="1" id="KW-0560">Oxidoreductase</keyword>
<dbReference type="Pfam" id="PF01558">
    <property type="entry name" value="POR"/>
    <property type="match status" value="1"/>
</dbReference>
<sequence>MEKMREFSVLIGGKAGDGINQSGLLISHLLSQLGYYIYMYFDYPSLIRGGHNFSIIRASKNKIGSHSEKVDFLLALNQETIDLHKNRLEYDSFIIYDSDMVESESLPDNIKRLGIPLKEIISEEKASPVMRNSILLGAFSKSLGFDW</sequence>
<dbReference type="InterPro" id="IPR002869">
    <property type="entry name" value="Pyrv_flavodox_OxRed_cen"/>
</dbReference>
<dbReference type="InterPro" id="IPR019752">
    <property type="entry name" value="Pyrv/ketoisovalerate_OxRed_cat"/>
</dbReference>
<dbReference type="GO" id="GO:0016903">
    <property type="term" value="F:oxidoreductase activity, acting on the aldehyde or oxo group of donors"/>
    <property type="evidence" value="ECO:0007669"/>
    <property type="project" value="InterPro"/>
</dbReference>
<evidence type="ECO:0000313" key="3">
    <source>
        <dbReference type="EMBL" id="GAH51845.1"/>
    </source>
</evidence>